<dbReference type="PANTHER" id="PTHR31625">
    <property type="match status" value="1"/>
</dbReference>
<dbReference type="InterPro" id="IPR023213">
    <property type="entry name" value="CAT-like_dom_sf"/>
</dbReference>
<keyword evidence="2" id="KW-0012">Acyltransferase</keyword>
<accession>A0AAV5F0Q8</accession>
<evidence type="ECO:0000313" key="4">
    <source>
        <dbReference type="Proteomes" id="UP001054889"/>
    </source>
</evidence>
<reference evidence="3" key="2">
    <citation type="submission" date="2021-12" db="EMBL/GenBank/DDBJ databases">
        <title>Resequencing data analysis of finger millet.</title>
        <authorList>
            <person name="Hatakeyama M."/>
            <person name="Aluri S."/>
            <person name="Balachadran M.T."/>
            <person name="Sivarajan S.R."/>
            <person name="Poveda L."/>
            <person name="Shimizu-Inatsugi R."/>
            <person name="Schlapbach R."/>
            <person name="Sreeman S.M."/>
            <person name="Shimizu K.K."/>
        </authorList>
    </citation>
    <scope>NUCLEOTIDE SEQUENCE</scope>
</reference>
<comment type="caution">
    <text evidence="3">The sequence shown here is derived from an EMBL/GenBank/DDBJ whole genome shotgun (WGS) entry which is preliminary data.</text>
</comment>
<keyword evidence="4" id="KW-1185">Reference proteome</keyword>
<dbReference type="Gene3D" id="3.30.559.10">
    <property type="entry name" value="Chloramphenicol acetyltransferase-like domain"/>
    <property type="match status" value="2"/>
</dbReference>
<reference evidence="3" key="1">
    <citation type="journal article" date="2018" name="DNA Res.">
        <title>Multiple hybrid de novo genome assembly of finger millet, an orphan allotetraploid crop.</title>
        <authorList>
            <person name="Hatakeyama M."/>
            <person name="Aluri S."/>
            <person name="Balachadran M.T."/>
            <person name="Sivarajan S.R."/>
            <person name="Patrignani A."/>
            <person name="Gruter S."/>
            <person name="Poveda L."/>
            <person name="Shimizu-Inatsugi R."/>
            <person name="Baeten J."/>
            <person name="Francoijs K.J."/>
            <person name="Nataraja K.N."/>
            <person name="Reddy Y.A.N."/>
            <person name="Phadnis S."/>
            <person name="Ravikumar R.L."/>
            <person name="Schlapbach R."/>
            <person name="Sreeman S.M."/>
            <person name="Shimizu K.K."/>
        </authorList>
    </citation>
    <scope>NUCLEOTIDE SEQUENCE</scope>
</reference>
<dbReference type="AlphaFoldDB" id="A0AAV5F0Q8"/>
<evidence type="ECO:0000256" key="2">
    <source>
        <dbReference type="ARBA" id="ARBA00023315"/>
    </source>
</evidence>
<dbReference type="SUPFAM" id="SSF52777">
    <property type="entry name" value="CoA-dependent acyltransferases"/>
    <property type="match status" value="1"/>
</dbReference>
<proteinExistence type="predicted"/>
<keyword evidence="1" id="KW-0808">Transferase</keyword>
<evidence type="ECO:0000313" key="3">
    <source>
        <dbReference type="EMBL" id="GJN28222.1"/>
    </source>
</evidence>
<protein>
    <submittedName>
        <fullName evidence="3">Uncharacterized protein</fullName>
    </submittedName>
</protein>
<name>A0AAV5F0Q8_ELECO</name>
<dbReference type="EMBL" id="BQKI01000080">
    <property type="protein sequence ID" value="GJN28222.1"/>
    <property type="molecule type" value="Genomic_DNA"/>
</dbReference>
<sequence>MAMAAAPEQLQRPSSPSPAIRVLHTAHVHPSPPSPELSVPLTLYDVFWLRAPPVQRVFLYRLEPDVDVDAVVSNLKCSLAQALRGFLPLAGRLRLTPSTANRHELHYRPGDAVTFTVAESDDDVEYLAADEPREVSRLAVLAPPLPEYDAVLALKATVFKSGGLALGATVHHAACDGAASTHFLHTWAACCAGTTGTRPPPDPPVISDPMGLYNVFFRAVAPSTEDMNRNMSNDEDKQLLFGTFVLSRAHLQRVKDDLVAAARGVAPPQRCSSLVATLGLVWSCHHRDRANIHGSRNKKTGCLLFTVDHRSRLNPPLPDKYLGNCVGPALATVSTAQLREAGRAVDRVDVVSIARTGAVAVAESRVGDGGMEVGLALPPDGIYAFRNYFAGLDADGAR</sequence>
<evidence type="ECO:0000256" key="1">
    <source>
        <dbReference type="ARBA" id="ARBA00022679"/>
    </source>
</evidence>
<dbReference type="Pfam" id="PF02458">
    <property type="entry name" value="Transferase"/>
    <property type="match status" value="1"/>
</dbReference>
<dbReference type="GO" id="GO:0016747">
    <property type="term" value="F:acyltransferase activity, transferring groups other than amino-acyl groups"/>
    <property type="evidence" value="ECO:0007669"/>
    <property type="project" value="UniProtKB-ARBA"/>
</dbReference>
<gene>
    <name evidence="3" type="primary">gb16321</name>
    <name evidence="3" type="ORF">PR202_gb16321</name>
</gene>
<organism evidence="3 4">
    <name type="scientific">Eleusine coracana subsp. coracana</name>
    <dbReference type="NCBI Taxonomy" id="191504"/>
    <lineage>
        <taxon>Eukaryota</taxon>
        <taxon>Viridiplantae</taxon>
        <taxon>Streptophyta</taxon>
        <taxon>Embryophyta</taxon>
        <taxon>Tracheophyta</taxon>
        <taxon>Spermatophyta</taxon>
        <taxon>Magnoliopsida</taxon>
        <taxon>Liliopsida</taxon>
        <taxon>Poales</taxon>
        <taxon>Poaceae</taxon>
        <taxon>PACMAD clade</taxon>
        <taxon>Chloridoideae</taxon>
        <taxon>Cynodonteae</taxon>
        <taxon>Eleusininae</taxon>
        <taxon>Eleusine</taxon>
    </lineage>
</organism>
<dbReference type="InterPro" id="IPR051504">
    <property type="entry name" value="Plant_metabolite_acyltrans"/>
</dbReference>
<dbReference type="Proteomes" id="UP001054889">
    <property type="component" value="Unassembled WGS sequence"/>
</dbReference>